<dbReference type="PANTHER" id="PTHR35128:SF1">
    <property type="entry name" value="SECRETION-REGULATING GUANINE NUCLEOTIDE EXCHANGE FACTOR"/>
    <property type="match status" value="1"/>
</dbReference>
<dbReference type="InterPro" id="IPR029058">
    <property type="entry name" value="AB_hydrolase_fold"/>
</dbReference>
<dbReference type="Proteomes" id="UP000612055">
    <property type="component" value="Unassembled WGS sequence"/>
</dbReference>
<keyword evidence="3" id="KW-1185">Reference proteome</keyword>
<name>A0A836BQT2_9CHLO</name>
<dbReference type="AlphaFoldDB" id="A0A836BQT2"/>
<accession>A0A836BQT2</accession>
<dbReference type="SUPFAM" id="SSF53474">
    <property type="entry name" value="alpha/beta-Hydrolases"/>
    <property type="match status" value="1"/>
</dbReference>
<evidence type="ECO:0000313" key="2">
    <source>
        <dbReference type="EMBL" id="KAG2484089.1"/>
    </source>
</evidence>
<dbReference type="PANTHER" id="PTHR35128">
    <property type="entry name" value="SECRETION-REGULATING GUANINE NUCLEOTIDE EXCHANGE FACTOR"/>
    <property type="match status" value="1"/>
</dbReference>
<sequence length="392" mass="42818">MALALIATAGALASAFEVQRDIQGPIMPNSQAAGGKGPKSILSQLYNQLSGTYEVFNGTETIWQRPPADTPLKGILFFAHSCGHAAKDLWPRTESCPHCFGLPEEMNITLHSLLRGYAVVAVSSSNKHENSCWHGLWGPRDEMLRRTNERSDWVKARAALHHLIHREGWQQVPLYALGVSSGGGFVLGLPMVMPGVFSGIASVVTPAFPTHFQEYMRHYDVDQIETAWPPTALVHMARDAVLSGVFKLNMAELQELEIPALEVPVYPQPLTPLYLAQRCVPEVDETGSMAIYAALQKGGFINAEGYLNANPRLVTAWRDMIINAGIKAAGGGELRLGPEASPISEELNLLYASNELTSEALTDILDFFEKALAATPVEDRAKGITGEYLEWV</sequence>
<keyword evidence="1" id="KW-0732">Signal</keyword>
<proteinExistence type="predicted"/>
<feature type="signal peptide" evidence="1">
    <location>
        <begin position="1"/>
        <end position="15"/>
    </location>
</feature>
<dbReference type="OrthoDB" id="10022521at2759"/>
<dbReference type="EMBL" id="JAEHOE010000158">
    <property type="protein sequence ID" value="KAG2484089.1"/>
    <property type="molecule type" value="Genomic_DNA"/>
</dbReference>
<feature type="chain" id="PRO_5032854229" evidence="1">
    <location>
        <begin position="16"/>
        <end position="392"/>
    </location>
</feature>
<evidence type="ECO:0000313" key="3">
    <source>
        <dbReference type="Proteomes" id="UP000612055"/>
    </source>
</evidence>
<comment type="caution">
    <text evidence="2">The sequence shown here is derived from an EMBL/GenBank/DDBJ whole genome shotgun (WGS) entry which is preliminary data.</text>
</comment>
<evidence type="ECO:0000256" key="1">
    <source>
        <dbReference type="SAM" id="SignalP"/>
    </source>
</evidence>
<organism evidence="2 3">
    <name type="scientific">Edaphochlamys debaryana</name>
    <dbReference type="NCBI Taxonomy" id="47281"/>
    <lineage>
        <taxon>Eukaryota</taxon>
        <taxon>Viridiplantae</taxon>
        <taxon>Chlorophyta</taxon>
        <taxon>core chlorophytes</taxon>
        <taxon>Chlorophyceae</taxon>
        <taxon>CS clade</taxon>
        <taxon>Chlamydomonadales</taxon>
        <taxon>Chlamydomonadales incertae sedis</taxon>
        <taxon>Edaphochlamys</taxon>
    </lineage>
</organism>
<reference evidence="2" key="1">
    <citation type="journal article" date="2020" name="bioRxiv">
        <title>Comparative genomics of Chlamydomonas.</title>
        <authorList>
            <person name="Craig R.J."/>
            <person name="Hasan A.R."/>
            <person name="Ness R.W."/>
            <person name="Keightley P.D."/>
        </authorList>
    </citation>
    <scope>NUCLEOTIDE SEQUENCE</scope>
    <source>
        <strain evidence="2">CCAP 11/70</strain>
    </source>
</reference>
<dbReference type="Gene3D" id="3.40.50.1820">
    <property type="entry name" value="alpha/beta hydrolase"/>
    <property type="match status" value="1"/>
</dbReference>
<gene>
    <name evidence="2" type="ORF">HYH03_017108</name>
</gene>
<protein>
    <submittedName>
        <fullName evidence="2">Uncharacterized protein</fullName>
    </submittedName>
</protein>